<dbReference type="PROSITE" id="PS01278">
    <property type="entry name" value="MTTASE_RADICAL"/>
    <property type="match status" value="1"/>
</dbReference>
<dbReference type="SFLD" id="SFLDF00273">
    <property type="entry name" value="(dimethylallyl)adenosine_tRNA"/>
    <property type="match status" value="1"/>
</dbReference>
<evidence type="ECO:0000256" key="2">
    <source>
        <dbReference type="ARBA" id="ARBA00022485"/>
    </source>
</evidence>
<dbReference type="InterPro" id="IPR002792">
    <property type="entry name" value="TRAM_dom"/>
</dbReference>
<keyword evidence="6" id="KW-0411">Iron-sulfur</keyword>
<feature type="domain" description="Radical SAM core" evidence="9">
    <location>
        <begin position="141"/>
        <end position="373"/>
    </location>
</feature>
<evidence type="ECO:0000313" key="10">
    <source>
        <dbReference type="EMBL" id="KUG29148.1"/>
    </source>
</evidence>
<dbReference type="FunFam" id="3.80.30.20:FF:000001">
    <property type="entry name" value="tRNA-2-methylthio-N(6)-dimethylallyladenosine synthase 2"/>
    <property type="match status" value="1"/>
</dbReference>
<dbReference type="SFLD" id="SFLDG01082">
    <property type="entry name" value="B12-binding_domain_containing"/>
    <property type="match status" value="1"/>
</dbReference>
<dbReference type="HAMAP" id="MF_01864">
    <property type="entry name" value="tRNA_metthiotr_MiaB"/>
    <property type="match status" value="1"/>
</dbReference>
<keyword evidence="10" id="KW-0808">Transferase</keyword>
<dbReference type="InterPro" id="IPR007197">
    <property type="entry name" value="rSAM"/>
</dbReference>
<comment type="caution">
    <text evidence="10">The sequence shown here is derived from an EMBL/GenBank/DDBJ whole genome shotgun (WGS) entry which is preliminary data.</text>
</comment>
<dbReference type="FunFam" id="3.40.50.12160:FF:000003">
    <property type="entry name" value="CDK5 regulatory subunit-associated protein 1"/>
    <property type="match status" value="1"/>
</dbReference>
<dbReference type="InterPro" id="IPR020612">
    <property type="entry name" value="Methylthiotransferase_CS"/>
</dbReference>
<feature type="domain" description="TRAM" evidence="7">
    <location>
        <begin position="375"/>
        <end position="442"/>
    </location>
</feature>
<dbReference type="SFLD" id="SFLDS00029">
    <property type="entry name" value="Radical_SAM"/>
    <property type="match status" value="1"/>
</dbReference>
<dbReference type="SUPFAM" id="SSF102114">
    <property type="entry name" value="Radical SAM enzymes"/>
    <property type="match status" value="1"/>
</dbReference>
<evidence type="ECO:0000256" key="3">
    <source>
        <dbReference type="ARBA" id="ARBA00022691"/>
    </source>
</evidence>
<dbReference type="GO" id="GO:0005829">
    <property type="term" value="C:cytosol"/>
    <property type="evidence" value="ECO:0007669"/>
    <property type="project" value="TreeGrafter"/>
</dbReference>
<dbReference type="NCBIfam" id="TIGR01574">
    <property type="entry name" value="miaB-methiolase"/>
    <property type="match status" value="1"/>
</dbReference>
<dbReference type="InterPro" id="IPR006463">
    <property type="entry name" value="MiaB_methiolase"/>
</dbReference>
<keyword evidence="5" id="KW-0408">Iron</keyword>
<sequence length="442" mass="48227">MKFHVITFGCQMNAGDSDWLSRSLVAQGLTPAPEDEADIFIVNTCSVREKPELKVYSILGRLAEYAAAKPGLFIVVGGCVAQQIGAKLWQRFPLVRLVFGTDGLAAAPRAILRLIAEPALRISLLDFTDTYPERDAAWPEKTVPAQAFVTIMQGCNNFCAYCIVPYVRGRQKSRKSADVVAECRELAARGAREITLLGQNVNSYGLDASGDGTSFAALLHRVAAVDGIARLRFTTSHPKDLSPEVIAAFAQLPALCPSLHLPLQSGSDAVLGRMGRTYDTARYLHLVEELRKARPDISLSTDLIVGFPGETEADFQQTMDMVRTVGFESGFSFMYSDRPGVAATRLEPKIDPEIKAERLSRLQLLLDDLHSAALAARVGTRTEVLVEGASRKPKPGRPSWRGREPGNRVVDFEYAGPDDPTGTFVTVDILEAKKHSLRGKAV</sequence>
<dbReference type="Pfam" id="PF01938">
    <property type="entry name" value="TRAM"/>
    <property type="match status" value="1"/>
</dbReference>
<name>A0A0W8G7Y2_9ZZZZ</name>
<keyword evidence="4" id="KW-0479">Metal-binding</keyword>
<dbReference type="PANTHER" id="PTHR43020:SF2">
    <property type="entry name" value="MITOCHONDRIAL TRNA METHYLTHIOTRANSFERASE CDK5RAP1"/>
    <property type="match status" value="1"/>
</dbReference>
<accession>A0A0W8G7Y2</accession>
<dbReference type="InterPro" id="IPR006638">
    <property type="entry name" value="Elp3/MiaA/NifB-like_rSAM"/>
</dbReference>
<dbReference type="PROSITE" id="PS50926">
    <property type="entry name" value="TRAM"/>
    <property type="match status" value="1"/>
</dbReference>
<dbReference type="Pfam" id="PF04055">
    <property type="entry name" value="Radical_SAM"/>
    <property type="match status" value="1"/>
</dbReference>
<dbReference type="InterPro" id="IPR005839">
    <property type="entry name" value="Methylthiotransferase"/>
</dbReference>
<evidence type="ECO:0000256" key="6">
    <source>
        <dbReference type="ARBA" id="ARBA00023014"/>
    </source>
</evidence>
<dbReference type="Gene3D" id="3.80.30.20">
    <property type="entry name" value="tm_1862 like domain"/>
    <property type="match status" value="1"/>
</dbReference>
<evidence type="ECO:0000256" key="5">
    <source>
        <dbReference type="ARBA" id="ARBA00023004"/>
    </source>
</evidence>
<dbReference type="SFLD" id="SFLDG01061">
    <property type="entry name" value="methylthiotransferase"/>
    <property type="match status" value="1"/>
</dbReference>
<dbReference type="SMART" id="SM00729">
    <property type="entry name" value="Elp3"/>
    <property type="match status" value="1"/>
</dbReference>
<organism evidence="10">
    <name type="scientific">hydrocarbon metagenome</name>
    <dbReference type="NCBI Taxonomy" id="938273"/>
    <lineage>
        <taxon>unclassified sequences</taxon>
        <taxon>metagenomes</taxon>
        <taxon>ecological metagenomes</taxon>
    </lineage>
</organism>
<comment type="cofactor">
    <cofactor evidence="1">
        <name>[4Fe-4S] cluster</name>
        <dbReference type="ChEBI" id="CHEBI:49883"/>
    </cofactor>
</comment>
<dbReference type="NCBIfam" id="TIGR00089">
    <property type="entry name" value="MiaB/RimO family radical SAM methylthiotransferase"/>
    <property type="match status" value="1"/>
</dbReference>
<dbReference type="GO" id="GO:0035597">
    <property type="term" value="F:tRNA-2-methylthio-N(6)-dimethylallyladenosine(37) synthase activity"/>
    <property type="evidence" value="ECO:0007669"/>
    <property type="project" value="TreeGrafter"/>
</dbReference>
<evidence type="ECO:0000256" key="1">
    <source>
        <dbReference type="ARBA" id="ARBA00001966"/>
    </source>
</evidence>
<dbReference type="EMBL" id="LNQE01000125">
    <property type="protein sequence ID" value="KUG29148.1"/>
    <property type="molecule type" value="Genomic_DNA"/>
</dbReference>
<dbReference type="Pfam" id="PF00919">
    <property type="entry name" value="UPF0004"/>
    <property type="match status" value="1"/>
</dbReference>
<dbReference type="InterPro" id="IPR013848">
    <property type="entry name" value="Methylthiotransferase_N"/>
</dbReference>
<evidence type="ECO:0000259" key="7">
    <source>
        <dbReference type="PROSITE" id="PS50926"/>
    </source>
</evidence>
<dbReference type="CDD" id="cd01335">
    <property type="entry name" value="Radical_SAM"/>
    <property type="match status" value="1"/>
</dbReference>
<dbReference type="GO" id="GO:0046872">
    <property type="term" value="F:metal ion binding"/>
    <property type="evidence" value="ECO:0007669"/>
    <property type="project" value="UniProtKB-KW"/>
</dbReference>
<feature type="domain" description="MTTase N-terminal" evidence="8">
    <location>
        <begin position="1"/>
        <end position="116"/>
    </location>
</feature>
<dbReference type="InterPro" id="IPR038135">
    <property type="entry name" value="Methylthiotransferase_N_sf"/>
</dbReference>
<gene>
    <name evidence="10" type="ORF">ASZ90_000967</name>
</gene>
<protein>
    <submittedName>
        <fullName evidence="10">Trna-i(6)a37 methylthiotransferase</fullName>
    </submittedName>
</protein>
<evidence type="ECO:0000259" key="8">
    <source>
        <dbReference type="PROSITE" id="PS51449"/>
    </source>
</evidence>
<proteinExistence type="inferred from homology"/>
<evidence type="ECO:0000259" key="9">
    <source>
        <dbReference type="PROSITE" id="PS51918"/>
    </source>
</evidence>
<dbReference type="PANTHER" id="PTHR43020">
    <property type="entry name" value="CDK5 REGULATORY SUBUNIT-ASSOCIATED PROTEIN 1"/>
    <property type="match status" value="1"/>
</dbReference>
<dbReference type="InterPro" id="IPR023404">
    <property type="entry name" value="rSAM_horseshoe"/>
</dbReference>
<dbReference type="Gene3D" id="3.40.50.12160">
    <property type="entry name" value="Methylthiotransferase, N-terminal domain"/>
    <property type="match status" value="1"/>
</dbReference>
<dbReference type="InterPro" id="IPR058240">
    <property type="entry name" value="rSAM_sf"/>
</dbReference>
<dbReference type="PROSITE" id="PS51449">
    <property type="entry name" value="MTTASE_N"/>
    <property type="match status" value="1"/>
</dbReference>
<keyword evidence="3" id="KW-0949">S-adenosyl-L-methionine</keyword>
<keyword evidence="2" id="KW-0004">4Fe-4S</keyword>
<evidence type="ECO:0000256" key="4">
    <source>
        <dbReference type="ARBA" id="ARBA00022723"/>
    </source>
</evidence>
<dbReference type="AlphaFoldDB" id="A0A0W8G7Y2"/>
<reference evidence="10" key="1">
    <citation type="journal article" date="2015" name="Proc. Natl. Acad. Sci. U.S.A.">
        <title>Networks of energetic and metabolic interactions define dynamics in microbial communities.</title>
        <authorList>
            <person name="Embree M."/>
            <person name="Liu J.K."/>
            <person name="Al-Bassam M.M."/>
            <person name="Zengler K."/>
        </authorList>
    </citation>
    <scope>NUCLEOTIDE SEQUENCE</scope>
</reference>
<dbReference type="PROSITE" id="PS51918">
    <property type="entry name" value="RADICAL_SAM"/>
    <property type="match status" value="1"/>
</dbReference>
<dbReference type="GO" id="GO:0051539">
    <property type="term" value="F:4 iron, 4 sulfur cluster binding"/>
    <property type="evidence" value="ECO:0007669"/>
    <property type="project" value="UniProtKB-KW"/>
</dbReference>